<feature type="transmembrane region" description="Helical" evidence="1">
    <location>
        <begin position="319"/>
        <end position="337"/>
    </location>
</feature>
<evidence type="ECO:0000313" key="2">
    <source>
        <dbReference type="EMBL" id="OUZ34967.1"/>
    </source>
</evidence>
<feature type="transmembrane region" description="Helical" evidence="1">
    <location>
        <begin position="73"/>
        <end position="94"/>
    </location>
</feature>
<keyword evidence="1" id="KW-0472">Membrane</keyword>
<reference evidence="3" key="2">
    <citation type="submission" date="2017-05" db="EMBL/GenBank/DDBJ databases">
        <authorList>
            <consortium name="The Broad Institute Genomics Platform"/>
            <consortium name="The Broad Institute Genomic Center for Infectious Diseases"/>
            <person name="Earl A."/>
            <person name="Manson A."/>
            <person name="Schwartman J."/>
            <person name="Gilmore M."/>
            <person name="Abouelleil A."/>
            <person name="Cao P."/>
            <person name="Chapman S."/>
            <person name="Cusick C."/>
            <person name="Shea T."/>
            <person name="Young S."/>
            <person name="Neafsey D."/>
            <person name="Nusbaum C."/>
            <person name="Birren B."/>
        </authorList>
    </citation>
    <scope>NUCLEOTIDE SEQUENCE</scope>
    <source>
        <strain evidence="3">9D6_DIV0238</strain>
    </source>
</reference>
<feature type="transmembrane region" description="Helical" evidence="1">
    <location>
        <begin position="349"/>
        <end position="371"/>
    </location>
</feature>
<feature type="transmembrane region" description="Helical" evidence="1">
    <location>
        <begin position="149"/>
        <end position="181"/>
    </location>
</feature>
<proteinExistence type="predicted"/>
<dbReference type="InterPro" id="IPR025686">
    <property type="entry name" value="Glucos_trans_II"/>
</dbReference>
<accession>A0A200JEH7</accession>
<dbReference type="EMBL" id="NIBQ01000001">
    <property type="protein sequence ID" value="OUZ34967.1"/>
    <property type="molecule type" value="Genomic_DNA"/>
</dbReference>
<dbReference type="AlphaFoldDB" id="A0A200JEH7"/>
<name>A0A200JEH7_9ENTE</name>
<dbReference type="Proteomes" id="UP000196151">
    <property type="component" value="Chromosome"/>
</dbReference>
<reference evidence="3" key="3">
    <citation type="submission" date="2024-03" db="EMBL/GenBank/DDBJ databases">
        <title>The Genome Sequence of Enterococcus sp. DIV0238c.</title>
        <authorList>
            <consortium name="The Broad Institute Genomics Platform"/>
            <consortium name="The Broad Institute Microbial Omics Core"/>
            <consortium name="The Broad Institute Genomic Center for Infectious Diseases"/>
            <person name="Earl A."/>
            <person name="Manson A."/>
            <person name="Gilmore M."/>
            <person name="Schwartman J."/>
            <person name="Shea T."/>
            <person name="Abouelleil A."/>
            <person name="Cao P."/>
            <person name="Chapman S."/>
            <person name="Cusick C."/>
            <person name="Young S."/>
            <person name="Neafsey D."/>
            <person name="Nusbaum C."/>
            <person name="Birren B."/>
        </authorList>
    </citation>
    <scope>NUCLEOTIDE SEQUENCE</scope>
    <source>
        <strain evidence="3">9D6_DIV0238</strain>
    </source>
</reference>
<protein>
    <submittedName>
        <fullName evidence="2">Uncharacterized protein</fullName>
    </submittedName>
</protein>
<keyword evidence="1" id="KW-1133">Transmembrane helix</keyword>
<feature type="transmembrane region" description="Helical" evidence="1">
    <location>
        <begin position="285"/>
        <end position="307"/>
    </location>
</feature>
<keyword evidence="4" id="KW-1185">Reference proteome</keyword>
<feature type="transmembrane region" description="Helical" evidence="1">
    <location>
        <begin position="126"/>
        <end position="143"/>
    </location>
</feature>
<dbReference type="EMBL" id="CP147246">
    <property type="protein sequence ID" value="WYJ95483.1"/>
    <property type="molecule type" value="Genomic_DNA"/>
</dbReference>
<feature type="transmembrane region" description="Helical" evidence="1">
    <location>
        <begin position="258"/>
        <end position="278"/>
    </location>
</feature>
<organism evidence="2">
    <name type="scientific">Candidatus Enterococcus dunnyi</name>
    <dbReference type="NCBI Taxonomy" id="1834192"/>
    <lineage>
        <taxon>Bacteria</taxon>
        <taxon>Bacillati</taxon>
        <taxon>Bacillota</taxon>
        <taxon>Bacilli</taxon>
        <taxon>Lactobacillales</taxon>
        <taxon>Enterococcaceae</taxon>
        <taxon>Enterococcus</taxon>
    </lineage>
</organism>
<evidence type="ECO:0000256" key="1">
    <source>
        <dbReference type="SAM" id="Phobius"/>
    </source>
</evidence>
<evidence type="ECO:0000313" key="4">
    <source>
        <dbReference type="Proteomes" id="UP000196151"/>
    </source>
</evidence>
<gene>
    <name evidence="2" type="ORF">A5889_000442</name>
    <name evidence="3" type="ORF">A5889_003031</name>
</gene>
<feature type="transmembrane region" description="Helical" evidence="1">
    <location>
        <begin position="193"/>
        <end position="213"/>
    </location>
</feature>
<keyword evidence="1" id="KW-0812">Transmembrane</keyword>
<sequence length="484" mass="55614">MLAVEKNKRSILLVFFIYLVINLAIGIVNFPYLDDVGRQLWGYSKFAEGYSRWGSEILAWVIQGSRHLTDLGLVSSILTAIILTISSSIVVYVLNDKKLQIIPMIVSTIVGINPWFLQNISFRFDAPFMAFSILFSVIPFLWWEGKQYFFFWISVIGVFLMCNTYQASSGVYLLLVLALSFKRILENEKWIEILKQIALSALAYIVAMGSYVLEMKFNPELANRGGNVAIASLKDIPAVIFINSKMYLQKIIEQSTRLWILFVIVLLIVFIFVHVITAKTKRANVFFFSFVYLILGSILSYGVFLIFSEKLALAAPRYAYGFSIFVAITLILLLNRLPRIPSLSIPIQGIITLFCFYLLSFPFVYASSLSYQLDAFERQSLVLASDLKDLVLSDKQKVYSNTLFKESPVFENTAKNYPILKDLVPTNTALFWPNQVLFKTYSGMNIDIQPFNLEEFQSDEKERKKSDYYYDIYQKNQDIYIIVK</sequence>
<dbReference type="RefSeq" id="WP_254909540.1">
    <property type="nucleotide sequence ID" value="NZ_CP147246.1"/>
</dbReference>
<feature type="transmembrane region" description="Helical" evidence="1">
    <location>
        <begin position="12"/>
        <end position="33"/>
    </location>
</feature>
<reference evidence="2" key="1">
    <citation type="submission" date="2017-05" db="EMBL/GenBank/DDBJ databases">
        <title>The Genome Sequence of Enterococcus sp. 9D6_DIV0238.</title>
        <authorList>
            <consortium name="The Broad Institute Genomics Platform"/>
            <consortium name="The Broad Institute Genomic Center for Infectious Diseases"/>
            <person name="Earl A."/>
            <person name="Manson A."/>
            <person name="Schwartman J."/>
            <person name="Gilmore M."/>
            <person name="Abouelleil A."/>
            <person name="Cao P."/>
            <person name="Chapman S."/>
            <person name="Cusick C."/>
            <person name="Shea T."/>
            <person name="Young S."/>
            <person name="Neafsey D."/>
            <person name="Nusbaum C."/>
            <person name="Birren B."/>
        </authorList>
    </citation>
    <scope>NUCLEOTIDE SEQUENCE [LARGE SCALE GENOMIC DNA]</scope>
    <source>
        <strain evidence="2">9D6_DIV0238</strain>
    </source>
</reference>
<evidence type="ECO:0000313" key="3">
    <source>
        <dbReference type="EMBL" id="WYJ95483.1"/>
    </source>
</evidence>
<dbReference type="Pfam" id="PF14264">
    <property type="entry name" value="Glucos_trans_II"/>
    <property type="match status" value="1"/>
</dbReference>